<evidence type="ECO:0000256" key="1">
    <source>
        <dbReference type="ARBA" id="ARBA00008959"/>
    </source>
</evidence>
<dbReference type="InterPro" id="IPR003593">
    <property type="entry name" value="AAA+_ATPase"/>
</dbReference>
<name>A0A1H3D2T9_EUBBA</name>
<reference evidence="7" key="1">
    <citation type="submission" date="2016-10" db="EMBL/GenBank/DDBJ databases">
        <authorList>
            <person name="Varghese N."/>
            <person name="Submissions S."/>
        </authorList>
    </citation>
    <scope>NUCLEOTIDE SEQUENCE [LARGE SCALE GENOMIC DNA]</scope>
    <source>
        <strain evidence="7">VPI 5359</strain>
    </source>
</reference>
<dbReference type="AlphaFoldDB" id="A0A1H3D2T9"/>
<sequence>MQKTFFDMNFENTVEDNAPLAVRMRPRTLDDFVGQQQIIGKGKLLYRLIMADKLSSVVFYGPPGTGKTTLAQIIAKHTKAAFFELNAVTSGKKEIIEVLDKAKDNLGIYGRKTILFIDEIHRFNKAQQDALLPSVEQGLVTLIGATTENPYFEINSPLLSRSTVFEFKKLSAEDIISLLRRAITDVEYGYGRMKVSVEEDALLHLTNASGGDVRKALGALELGVLTADKDESGTIYIDLETAQECIQVRAIQYDKKGDNHYDTISAFIKSLRGSDPDAALFWLAKMLGAGEDPKFIARRLVISASEDVGNANPMALLVATAAARAVEMIGLPEARINLAQATTYIAASPKSNASYAGLDAAAQAARHQSDGEVPMHLRDSHYSGSEKLGRGISYKYPHDYPGHYTPQQYLPTDLLGTQFYNPTDLGDEARIRAYLESLDDSHHEN</sequence>
<gene>
    <name evidence="6" type="ORF">SAMN04488579_10452</name>
</gene>
<dbReference type="FunFam" id="1.20.272.10:FF:000001">
    <property type="entry name" value="Putative AAA family ATPase"/>
    <property type="match status" value="1"/>
</dbReference>
<dbReference type="Pfam" id="PF00004">
    <property type="entry name" value="AAA"/>
    <property type="match status" value="1"/>
</dbReference>
<evidence type="ECO:0000256" key="4">
    <source>
        <dbReference type="ARBA" id="ARBA00022840"/>
    </source>
</evidence>
<dbReference type="PANTHER" id="PTHR13779">
    <property type="entry name" value="WERNER HELICASE-INTERACTING PROTEIN 1 FAMILY MEMBER"/>
    <property type="match status" value="1"/>
</dbReference>
<dbReference type="GO" id="GO:0003677">
    <property type="term" value="F:DNA binding"/>
    <property type="evidence" value="ECO:0007669"/>
    <property type="project" value="InterPro"/>
</dbReference>
<dbReference type="InterPro" id="IPR032423">
    <property type="entry name" value="AAA_assoc_2"/>
</dbReference>
<dbReference type="OrthoDB" id="9778364at2"/>
<dbReference type="Pfam" id="PF16193">
    <property type="entry name" value="AAA_assoc_2"/>
    <property type="match status" value="1"/>
</dbReference>
<dbReference type="SMART" id="SM00382">
    <property type="entry name" value="AAA"/>
    <property type="match status" value="1"/>
</dbReference>
<dbReference type="Gene3D" id="1.10.3710.10">
    <property type="entry name" value="DNA polymerase III clamp loader subunits, C-terminal domain"/>
    <property type="match status" value="1"/>
</dbReference>
<dbReference type="InterPro" id="IPR021886">
    <property type="entry name" value="MgsA_C"/>
</dbReference>
<dbReference type="Pfam" id="PF12002">
    <property type="entry name" value="MgsA_C"/>
    <property type="match status" value="1"/>
</dbReference>
<dbReference type="STRING" id="1528.SAMN04488579_10452"/>
<protein>
    <recommendedName>
        <fullName evidence="2">Replication-associated recombination protein A</fullName>
    </recommendedName>
</protein>
<dbReference type="PANTHER" id="PTHR13779:SF7">
    <property type="entry name" value="ATPASE WRNIP1"/>
    <property type="match status" value="1"/>
</dbReference>
<comment type="similarity">
    <text evidence="1">Belongs to the AAA ATPase family. RarA/MGS1/WRNIP1 subfamily.</text>
</comment>
<dbReference type="InterPro" id="IPR051314">
    <property type="entry name" value="AAA_ATPase_RarA/MGS1/WRNIP1"/>
</dbReference>
<dbReference type="GO" id="GO:0016887">
    <property type="term" value="F:ATP hydrolysis activity"/>
    <property type="evidence" value="ECO:0007669"/>
    <property type="project" value="InterPro"/>
</dbReference>
<dbReference type="Proteomes" id="UP000199652">
    <property type="component" value="Unassembled WGS sequence"/>
</dbReference>
<dbReference type="GO" id="GO:0000731">
    <property type="term" value="P:DNA synthesis involved in DNA repair"/>
    <property type="evidence" value="ECO:0007669"/>
    <property type="project" value="TreeGrafter"/>
</dbReference>
<dbReference type="CDD" id="cd18139">
    <property type="entry name" value="HLD_clamp_RarA"/>
    <property type="match status" value="1"/>
</dbReference>
<proteinExistence type="inferred from homology"/>
<keyword evidence="4" id="KW-0067">ATP-binding</keyword>
<dbReference type="InterPro" id="IPR027417">
    <property type="entry name" value="P-loop_NTPase"/>
</dbReference>
<dbReference type="CDD" id="cd00009">
    <property type="entry name" value="AAA"/>
    <property type="match status" value="1"/>
</dbReference>
<dbReference type="RefSeq" id="WP_090243605.1">
    <property type="nucleotide sequence ID" value="NZ_FNOU01000004.1"/>
</dbReference>
<dbReference type="GO" id="GO:0006261">
    <property type="term" value="P:DNA-templated DNA replication"/>
    <property type="evidence" value="ECO:0007669"/>
    <property type="project" value="TreeGrafter"/>
</dbReference>
<dbReference type="Gene3D" id="1.10.8.60">
    <property type="match status" value="1"/>
</dbReference>
<keyword evidence="7" id="KW-1185">Reference proteome</keyword>
<dbReference type="FunFam" id="1.10.3710.10:FF:000003">
    <property type="entry name" value="ATPase, AAA family protein"/>
    <property type="match status" value="1"/>
</dbReference>
<dbReference type="Gene3D" id="3.40.50.300">
    <property type="entry name" value="P-loop containing nucleotide triphosphate hydrolases"/>
    <property type="match status" value="1"/>
</dbReference>
<organism evidence="6 7">
    <name type="scientific">Eubacterium barkeri</name>
    <name type="common">Clostridium barkeri</name>
    <dbReference type="NCBI Taxonomy" id="1528"/>
    <lineage>
        <taxon>Bacteria</taxon>
        <taxon>Bacillati</taxon>
        <taxon>Bacillota</taxon>
        <taxon>Clostridia</taxon>
        <taxon>Eubacteriales</taxon>
        <taxon>Eubacteriaceae</taxon>
        <taxon>Eubacterium</taxon>
    </lineage>
</organism>
<keyword evidence="3" id="KW-0547">Nucleotide-binding</keyword>
<dbReference type="GO" id="GO:0017116">
    <property type="term" value="F:single-stranded DNA helicase activity"/>
    <property type="evidence" value="ECO:0007669"/>
    <property type="project" value="TreeGrafter"/>
</dbReference>
<feature type="domain" description="AAA+ ATPase" evidence="5">
    <location>
        <begin position="53"/>
        <end position="171"/>
    </location>
</feature>
<evidence type="ECO:0000256" key="3">
    <source>
        <dbReference type="ARBA" id="ARBA00022741"/>
    </source>
</evidence>
<dbReference type="FunFam" id="1.10.8.60:FF:000029">
    <property type="entry name" value="Replication-associated recombination protein A"/>
    <property type="match status" value="1"/>
</dbReference>
<dbReference type="EMBL" id="FNOU01000004">
    <property type="protein sequence ID" value="SDX60084.1"/>
    <property type="molecule type" value="Genomic_DNA"/>
</dbReference>
<dbReference type="SUPFAM" id="SSF52540">
    <property type="entry name" value="P-loop containing nucleoside triphosphate hydrolases"/>
    <property type="match status" value="1"/>
</dbReference>
<dbReference type="Gene3D" id="1.20.272.10">
    <property type="match status" value="1"/>
</dbReference>
<evidence type="ECO:0000259" key="5">
    <source>
        <dbReference type="SMART" id="SM00382"/>
    </source>
</evidence>
<dbReference type="FunFam" id="3.40.50.300:FF:000345">
    <property type="entry name" value="AAA family ATPase"/>
    <property type="match status" value="1"/>
</dbReference>
<evidence type="ECO:0000256" key="2">
    <source>
        <dbReference type="ARBA" id="ARBA00020776"/>
    </source>
</evidence>
<dbReference type="InterPro" id="IPR003959">
    <property type="entry name" value="ATPase_AAA_core"/>
</dbReference>
<accession>A0A1H3D2T9</accession>
<evidence type="ECO:0000313" key="7">
    <source>
        <dbReference type="Proteomes" id="UP000199652"/>
    </source>
</evidence>
<dbReference type="GO" id="GO:0005524">
    <property type="term" value="F:ATP binding"/>
    <property type="evidence" value="ECO:0007669"/>
    <property type="project" value="UniProtKB-KW"/>
</dbReference>
<evidence type="ECO:0000313" key="6">
    <source>
        <dbReference type="EMBL" id="SDX60084.1"/>
    </source>
</evidence>
<dbReference type="GO" id="GO:0008047">
    <property type="term" value="F:enzyme activator activity"/>
    <property type="evidence" value="ECO:0007669"/>
    <property type="project" value="TreeGrafter"/>
</dbReference>
<dbReference type="InterPro" id="IPR008921">
    <property type="entry name" value="DNA_pol3_clamp-load_cplx_C"/>
</dbReference>
<dbReference type="SUPFAM" id="SSF48019">
    <property type="entry name" value="post-AAA+ oligomerization domain-like"/>
    <property type="match status" value="1"/>
</dbReference>